<keyword evidence="1" id="KW-0812">Transmembrane</keyword>
<dbReference type="RefSeq" id="WP_043987187.1">
    <property type="nucleotide sequence ID" value="NZ_BAAARC010000020.1"/>
</dbReference>
<dbReference type="EMBL" id="JXST01000033">
    <property type="protein sequence ID" value="KIU15042.1"/>
    <property type="molecule type" value="Genomic_DNA"/>
</dbReference>
<sequence length="81" mass="7978">MSQTKNSEANNKWAIGVIAGSMIFGVTTLVFVGAQAQSLQSTSANGTSVSSVVSATTVGPIISAAPAITGPAPLYPGQDPG</sequence>
<dbReference type="PATRIC" id="fig|280871.6.peg.4404"/>
<evidence type="ECO:0000313" key="3">
    <source>
        <dbReference type="Proteomes" id="UP000032221"/>
    </source>
</evidence>
<dbReference type="Proteomes" id="UP000032221">
    <property type="component" value="Unassembled WGS sequence"/>
</dbReference>
<organism evidence="2 3">
    <name type="scientific">Mycolicibacterium llatzerense</name>
    <dbReference type="NCBI Taxonomy" id="280871"/>
    <lineage>
        <taxon>Bacteria</taxon>
        <taxon>Bacillati</taxon>
        <taxon>Actinomycetota</taxon>
        <taxon>Actinomycetes</taxon>
        <taxon>Mycobacteriales</taxon>
        <taxon>Mycobacteriaceae</taxon>
        <taxon>Mycolicibacterium</taxon>
    </lineage>
</organism>
<evidence type="ECO:0000313" key="2">
    <source>
        <dbReference type="EMBL" id="KIU15042.1"/>
    </source>
</evidence>
<comment type="caution">
    <text evidence="2">The sequence shown here is derived from an EMBL/GenBank/DDBJ whole genome shotgun (WGS) entry which is preliminary data.</text>
</comment>
<gene>
    <name evidence="2" type="ORF">TL10_21270</name>
</gene>
<name>A0A0D1LA20_9MYCO</name>
<reference evidence="2 3" key="1">
    <citation type="submission" date="2015-01" db="EMBL/GenBank/DDBJ databases">
        <title>Genome sequence of Mycobacterium llatzerense and Mycobacterium immunogenum recovered from brain abscess.</title>
        <authorList>
            <person name="Greninger A.L."/>
            <person name="Langelier C."/>
            <person name="Cunningham G."/>
            <person name="Chiu C.Y."/>
            <person name="Miller S."/>
        </authorList>
    </citation>
    <scope>NUCLEOTIDE SEQUENCE [LARGE SCALE GENOMIC DNA]</scope>
    <source>
        <strain evidence="2 3">CLUC14</strain>
    </source>
</reference>
<accession>A0A0D1LA20</accession>
<evidence type="ECO:0000256" key="1">
    <source>
        <dbReference type="SAM" id="Phobius"/>
    </source>
</evidence>
<dbReference type="AlphaFoldDB" id="A0A0D1LA20"/>
<dbReference type="STRING" id="280871.TL10_21270"/>
<keyword evidence="1" id="KW-1133">Transmembrane helix</keyword>
<feature type="transmembrane region" description="Helical" evidence="1">
    <location>
        <begin position="13"/>
        <end position="34"/>
    </location>
</feature>
<dbReference type="OrthoDB" id="9940500at2"/>
<proteinExistence type="predicted"/>
<protein>
    <submittedName>
        <fullName evidence="2">Uncharacterized protein</fullName>
    </submittedName>
</protein>
<keyword evidence="3" id="KW-1185">Reference proteome</keyword>
<keyword evidence="1" id="KW-0472">Membrane</keyword>